<dbReference type="RefSeq" id="WP_209810482.1">
    <property type="nucleotide sequence ID" value="NZ_JAGGKT010000006.1"/>
</dbReference>
<dbReference type="PIRSF" id="PIRSF011575">
    <property type="entry name" value="YabG"/>
    <property type="match status" value="1"/>
</dbReference>
<accession>A0ABS4GQA1</accession>
<organism evidence="1 2">
    <name type="scientific">Ammoniphilus resinae</name>
    <dbReference type="NCBI Taxonomy" id="861532"/>
    <lineage>
        <taxon>Bacteria</taxon>
        <taxon>Bacillati</taxon>
        <taxon>Bacillota</taxon>
        <taxon>Bacilli</taxon>
        <taxon>Bacillales</taxon>
        <taxon>Paenibacillaceae</taxon>
        <taxon>Aneurinibacillus group</taxon>
        <taxon>Ammoniphilus</taxon>
    </lineage>
</organism>
<evidence type="ECO:0000313" key="2">
    <source>
        <dbReference type="Proteomes" id="UP001519343"/>
    </source>
</evidence>
<dbReference type="NCBIfam" id="TIGR02855">
    <property type="entry name" value="spore_yabG"/>
    <property type="match status" value="1"/>
</dbReference>
<name>A0ABS4GQA1_9BACL</name>
<sequence>MTIKVGDIVTRKSYGNDILFAVVSVNRIKQTAVLQGLEVRLMADASLDDLVKIDRETLERELKKSEIKSRESLKLIHQERRLMREKNIWQQAGYTGRDDDESSTLSFEIPGKVLHLDGDGKYLERCISMYQELGIKVTGLHLAETEMPLHVYKLLVKYQPDILVLTGHDAYRKQSGNITSLDSYRHSRYFVQAVQEARRYERNKDRLIIFAGACQSNFESLIEAGANFASSPKRINIHTLDPVYIAEKVAFTSVRETVNVFEVAKNTITGMDGLGGIETFGLFRLGLPKTEQLKTNEM</sequence>
<proteinExistence type="predicted"/>
<reference evidence="1 2" key="1">
    <citation type="submission" date="2021-03" db="EMBL/GenBank/DDBJ databases">
        <title>Genomic Encyclopedia of Type Strains, Phase IV (KMG-IV): sequencing the most valuable type-strain genomes for metagenomic binning, comparative biology and taxonomic classification.</title>
        <authorList>
            <person name="Goeker M."/>
        </authorList>
    </citation>
    <scope>NUCLEOTIDE SEQUENCE [LARGE SCALE GENOMIC DNA]</scope>
    <source>
        <strain evidence="1 2">DSM 24738</strain>
    </source>
</reference>
<comment type="caution">
    <text evidence="1">The sequence shown here is derived from an EMBL/GenBank/DDBJ whole genome shotgun (WGS) entry which is preliminary data.</text>
</comment>
<dbReference type="Pfam" id="PF05582">
    <property type="entry name" value="Peptidase_U57"/>
    <property type="match status" value="1"/>
</dbReference>
<keyword evidence="2" id="KW-1185">Reference proteome</keyword>
<protein>
    <submittedName>
        <fullName evidence="1">Spore coat assembly protein</fullName>
    </submittedName>
</protein>
<gene>
    <name evidence="1" type="ORF">J2Z37_002445</name>
</gene>
<dbReference type="InterPro" id="IPR008764">
    <property type="entry name" value="Peptidase_U57"/>
</dbReference>
<dbReference type="EMBL" id="JAGGKT010000006">
    <property type="protein sequence ID" value="MBP1932444.1"/>
    <property type="molecule type" value="Genomic_DNA"/>
</dbReference>
<dbReference type="Proteomes" id="UP001519343">
    <property type="component" value="Unassembled WGS sequence"/>
</dbReference>
<evidence type="ECO:0000313" key="1">
    <source>
        <dbReference type="EMBL" id="MBP1932444.1"/>
    </source>
</evidence>